<evidence type="ECO:0000256" key="2">
    <source>
        <dbReference type="ARBA" id="ARBA00022670"/>
    </source>
</evidence>
<keyword evidence="5" id="KW-0190">Covalent protein-DNA linkage</keyword>
<dbReference type="EMBL" id="NVVJ01000003">
    <property type="protein sequence ID" value="PCJ28183.1"/>
    <property type="molecule type" value="Genomic_DNA"/>
</dbReference>
<dbReference type="AlphaFoldDB" id="A0A2A5B9E8"/>
<dbReference type="GO" id="GO:0016829">
    <property type="term" value="F:lyase activity"/>
    <property type="evidence" value="ECO:0007669"/>
    <property type="project" value="UniProtKB-KW"/>
</dbReference>
<accession>A0A2A5B9E8</accession>
<evidence type="ECO:0000313" key="9">
    <source>
        <dbReference type="EMBL" id="PCJ28183.1"/>
    </source>
</evidence>
<keyword evidence="6" id="KW-0238">DNA-binding</keyword>
<dbReference type="InterPro" id="IPR003738">
    <property type="entry name" value="SRAP"/>
</dbReference>
<proteinExistence type="inferred from homology"/>
<evidence type="ECO:0000256" key="5">
    <source>
        <dbReference type="ARBA" id="ARBA00023124"/>
    </source>
</evidence>
<gene>
    <name evidence="9" type="ORF">COA96_01350</name>
</gene>
<organism evidence="9 10">
    <name type="scientific">SAR86 cluster bacterium</name>
    <dbReference type="NCBI Taxonomy" id="2030880"/>
    <lineage>
        <taxon>Bacteria</taxon>
        <taxon>Pseudomonadati</taxon>
        <taxon>Pseudomonadota</taxon>
        <taxon>Gammaproteobacteria</taxon>
        <taxon>SAR86 cluster</taxon>
    </lineage>
</organism>
<dbReference type="PANTHER" id="PTHR13604:SF0">
    <property type="entry name" value="ABASIC SITE PROCESSING PROTEIN HMCES"/>
    <property type="match status" value="1"/>
</dbReference>
<dbReference type="Proteomes" id="UP000218327">
    <property type="component" value="Unassembled WGS sequence"/>
</dbReference>
<sequence>MCGRFHLLKDHKSEELARELGIDAQLMRYSPDIAPGAPISIIHNQAGSRRVNTAIWWLKLDAKTLKPDRNWRSYNSNWKKLHVKGSLAYTPYRQSRCLIPASAFYEGLGGTSKVYHQIELEGQAIVFGGLYNEYNVEEQGYGIYSASIITLAGLPDWESIHRTSMPLMLPANDKALINQWLDPSTNIEQFAPYLTPAIRQTQKITPIGKPSLWNKIGHSFLLEAS</sequence>
<reference evidence="10" key="1">
    <citation type="submission" date="2017-08" db="EMBL/GenBank/DDBJ databases">
        <title>A dynamic microbial community with high functional redundancy inhabits the cold, oxic subseafloor aquifer.</title>
        <authorList>
            <person name="Tully B.J."/>
            <person name="Wheat C.G."/>
            <person name="Glazer B.T."/>
            <person name="Huber J.A."/>
        </authorList>
    </citation>
    <scope>NUCLEOTIDE SEQUENCE [LARGE SCALE GENOMIC DNA]</scope>
</reference>
<dbReference type="InterPro" id="IPR036590">
    <property type="entry name" value="SRAP-like"/>
</dbReference>
<comment type="caution">
    <text evidence="9">The sequence shown here is derived from an EMBL/GenBank/DDBJ whole genome shotgun (WGS) entry which is preliminary data.</text>
</comment>
<evidence type="ECO:0000256" key="3">
    <source>
        <dbReference type="ARBA" id="ARBA00022763"/>
    </source>
</evidence>
<dbReference type="Gene3D" id="3.90.1680.10">
    <property type="entry name" value="SOS response associated peptidase-like"/>
    <property type="match status" value="1"/>
</dbReference>
<dbReference type="GO" id="GO:0106300">
    <property type="term" value="P:protein-DNA covalent cross-linking repair"/>
    <property type="evidence" value="ECO:0007669"/>
    <property type="project" value="InterPro"/>
</dbReference>
<keyword evidence="2 8" id="KW-0645">Protease</keyword>
<dbReference type="SUPFAM" id="SSF143081">
    <property type="entry name" value="BB1717-like"/>
    <property type="match status" value="1"/>
</dbReference>
<dbReference type="EC" id="3.4.-.-" evidence="8"/>
<dbReference type="GO" id="GO:0008233">
    <property type="term" value="F:peptidase activity"/>
    <property type="evidence" value="ECO:0007669"/>
    <property type="project" value="UniProtKB-KW"/>
</dbReference>
<evidence type="ECO:0000256" key="1">
    <source>
        <dbReference type="ARBA" id="ARBA00008136"/>
    </source>
</evidence>
<evidence type="ECO:0000256" key="7">
    <source>
        <dbReference type="ARBA" id="ARBA00023239"/>
    </source>
</evidence>
<protein>
    <recommendedName>
        <fullName evidence="8">Abasic site processing protein</fullName>
        <ecNumber evidence="8">3.4.-.-</ecNumber>
    </recommendedName>
</protein>
<dbReference type="GO" id="GO:0003697">
    <property type="term" value="F:single-stranded DNA binding"/>
    <property type="evidence" value="ECO:0007669"/>
    <property type="project" value="InterPro"/>
</dbReference>
<evidence type="ECO:0000313" key="10">
    <source>
        <dbReference type="Proteomes" id="UP000218327"/>
    </source>
</evidence>
<name>A0A2A5B9E8_9GAMM</name>
<keyword evidence="7" id="KW-0456">Lyase</keyword>
<keyword evidence="4 8" id="KW-0378">Hydrolase</keyword>
<comment type="similarity">
    <text evidence="1 8">Belongs to the SOS response-associated peptidase family.</text>
</comment>
<dbReference type="Pfam" id="PF02586">
    <property type="entry name" value="SRAP"/>
    <property type="match status" value="1"/>
</dbReference>
<dbReference type="PANTHER" id="PTHR13604">
    <property type="entry name" value="DC12-RELATED"/>
    <property type="match status" value="1"/>
</dbReference>
<keyword evidence="3" id="KW-0227">DNA damage</keyword>
<dbReference type="GO" id="GO:0006508">
    <property type="term" value="P:proteolysis"/>
    <property type="evidence" value="ECO:0007669"/>
    <property type="project" value="UniProtKB-KW"/>
</dbReference>
<evidence type="ECO:0000256" key="6">
    <source>
        <dbReference type="ARBA" id="ARBA00023125"/>
    </source>
</evidence>
<evidence type="ECO:0000256" key="4">
    <source>
        <dbReference type="ARBA" id="ARBA00022801"/>
    </source>
</evidence>
<evidence type="ECO:0000256" key="8">
    <source>
        <dbReference type="RuleBase" id="RU364100"/>
    </source>
</evidence>